<dbReference type="NCBIfam" id="TIGR02532">
    <property type="entry name" value="IV_pilin_GFxxxE"/>
    <property type="match status" value="1"/>
</dbReference>
<keyword evidence="5 6" id="KW-0472">Membrane</keyword>
<reference evidence="7" key="1">
    <citation type="submission" date="2021-11" db="EMBL/GenBank/DDBJ databases">
        <title>Streptomyces corallinus and Kineosporia corallina sp. nov., two new coral-derived marine actinobacteria.</title>
        <authorList>
            <person name="Buangrab K."/>
            <person name="Sutthacheep M."/>
            <person name="Yeemin T."/>
            <person name="Harunari E."/>
            <person name="Igarashi Y."/>
            <person name="Sripreechasak P."/>
            <person name="Kanchanasin P."/>
            <person name="Tanasupawat S."/>
            <person name="Phongsopitanun W."/>
        </authorList>
    </citation>
    <scope>NUCLEOTIDE SEQUENCE</scope>
    <source>
        <strain evidence="7">JCM 31032</strain>
    </source>
</reference>
<dbReference type="InterPro" id="IPR000983">
    <property type="entry name" value="Bac_GSPG_pilin"/>
</dbReference>
<evidence type="ECO:0000256" key="5">
    <source>
        <dbReference type="ARBA" id="ARBA00023136"/>
    </source>
</evidence>
<dbReference type="InterPro" id="IPR012902">
    <property type="entry name" value="N_methyl_site"/>
</dbReference>
<keyword evidence="4 6" id="KW-1133">Transmembrane helix</keyword>
<comment type="subcellular location">
    <subcellularLocation>
        <location evidence="1">Membrane</location>
        <topology evidence="1">Single-pass membrane protein</topology>
    </subcellularLocation>
</comment>
<dbReference type="AlphaFoldDB" id="A0A9X1NNJ4"/>
<proteinExistence type="predicted"/>
<feature type="transmembrane region" description="Helical" evidence="6">
    <location>
        <begin position="21"/>
        <end position="40"/>
    </location>
</feature>
<dbReference type="Proteomes" id="UP001138997">
    <property type="component" value="Unassembled WGS sequence"/>
</dbReference>
<sequence>MLARIRRSMKDRDQGFTLIELLVVMIIIGILAAIAVPVFLSQRAKAQDSAAKSDVAVLGKELATYFVDSSAAPTITQGTAGTPTKYTMNGADVGRQSKGVVILGTGSYGATVSSLSTAQKDGVASYTPAGWTSSGWCIAVYIDAGSTKLWKYSSLNGLESGNCSSATAP</sequence>
<name>A0A9X1NNJ4_9ACTN</name>
<evidence type="ECO:0000256" key="1">
    <source>
        <dbReference type="ARBA" id="ARBA00004167"/>
    </source>
</evidence>
<protein>
    <submittedName>
        <fullName evidence="7">Prepilin-type N-terminal cleavage/methylation domain-containing protein</fullName>
    </submittedName>
</protein>
<dbReference type="PRINTS" id="PR00813">
    <property type="entry name" value="BCTERIALGSPG"/>
</dbReference>
<evidence type="ECO:0000256" key="6">
    <source>
        <dbReference type="SAM" id="Phobius"/>
    </source>
</evidence>
<dbReference type="Gene3D" id="3.30.700.10">
    <property type="entry name" value="Glycoprotein, Type 4 Pilin"/>
    <property type="match status" value="1"/>
</dbReference>
<accession>A0A9X1NNJ4</accession>
<evidence type="ECO:0000256" key="2">
    <source>
        <dbReference type="ARBA" id="ARBA00022481"/>
    </source>
</evidence>
<organism evidence="7 8">
    <name type="scientific">Kineosporia babensis</name>
    <dbReference type="NCBI Taxonomy" id="499548"/>
    <lineage>
        <taxon>Bacteria</taxon>
        <taxon>Bacillati</taxon>
        <taxon>Actinomycetota</taxon>
        <taxon>Actinomycetes</taxon>
        <taxon>Kineosporiales</taxon>
        <taxon>Kineosporiaceae</taxon>
        <taxon>Kineosporia</taxon>
    </lineage>
</organism>
<gene>
    <name evidence="7" type="ORF">LR394_36195</name>
</gene>
<keyword evidence="8" id="KW-1185">Reference proteome</keyword>
<evidence type="ECO:0000256" key="4">
    <source>
        <dbReference type="ARBA" id="ARBA00022989"/>
    </source>
</evidence>
<dbReference type="PANTHER" id="PTHR30093">
    <property type="entry name" value="GENERAL SECRETION PATHWAY PROTEIN G"/>
    <property type="match status" value="1"/>
</dbReference>
<keyword evidence="2" id="KW-0488">Methylation</keyword>
<dbReference type="SUPFAM" id="SSF54523">
    <property type="entry name" value="Pili subunits"/>
    <property type="match status" value="1"/>
</dbReference>
<keyword evidence="3 6" id="KW-0812">Transmembrane</keyword>
<dbReference type="InterPro" id="IPR045584">
    <property type="entry name" value="Pilin-like"/>
</dbReference>
<dbReference type="EMBL" id="JAJOMB010000029">
    <property type="protein sequence ID" value="MCD5316353.1"/>
    <property type="molecule type" value="Genomic_DNA"/>
</dbReference>
<comment type="caution">
    <text evidence="7">The sequence shown here is derived from an EMBL/GenBank/DDBJ whole genome shotgun (WGS) entry which is preliminary data.</text>
</comment>
<dbReference type="RefSeq" id="WP_231449205.1">
    <property type="nucleotide sequence ID" value="NZ_JAJOMB010000029.1"/>
</dbReference>
<dbReference type="Pfam" id="PF07963">
    <property type="entry name" value="N_methyl"/>
    <property type="match status" value="1"/>
</dbReference>
<evidence type="ECO:0000256" key="3">
    <source>
        <dbReference type="ARBA" id="ARBA00022692"/>
    </source>
</evidence>
<dbReference type="PROSITE" id="PS00409">
    <property type="entry name" value="PROKAR_NTER_METHYL"/>
    <property type="match status" value="1"/>
</dbReference>
<dbReference type="GO" id="GO:0016020">
    <property type="term" value="C:membrane"/>
    <property type="evidence" value="ECO:0007669"/>
    <property type="project" value="UniProtKB-SubCell"/>
</dbReference>
<evidence type="ECO:0000313" key="8">
    <source>
        <dbReference type="Proteomes" id="UP001138997"/>
    </source>
</evidence>
<evidence type="ECO:0000313" key="7">
    <source>
        <dbReference type="EMBL" id="MCD5316353.1"/>
    </source>
</evidence>
<dbReference type="PANTHER" id="PTHR30093:SF44">
    <property type="entry name" value="TYPE II SECRETION SYSTEM CORE PROTEIN G"/>
    <property type="match status" value="1"/>
</dbReference>
<dbReference type="GO" id="GO:0015628">
    <property type="term" value="P:protein secretion by the type II secretion system"/>
    <property type="evidence" value="ECO:0007669"/>
    <property type="project" value="InterPro"/>
</dbReference>
<dbReference type="GO" id="GO:0015627">
    <property type="term" value="C:type II protein secretion system complex"/>
    <property type="evidence" value="ECO:0007669"/>
    <property type="project" value="InterPro"/>
</dbReference>